<evidence type="ECO:0000313" key="11">
    <source>
        <dbReference type="Proteomes" id="UP000747399"/>
    </source>
</evidence>
<feature type="binding site" evidence="7">
    <location>
        <position position="172"/>
    </location>
    <ligand>
        <name>ATP</name>
        <dbReference type="ChEBI" id="CHEBI:30616"/>
    </ligand>
</feature>
<sequence length="890" mass="93693">MQGYPPRLLALCERCPQAMLSRDYWSIKDFVLVKEVGSGAASTVYYALCRKSTQPVAIKMYLKSKLSKLNRRQVEREINIHSSLSHPHIIDFYAAFEDDDRIYLVQEYAAGGDLFDDVKRRGGRLPEREVVQQVLHPYLKALAYLHQRGIIHRDIKPENTVFTKERVLKVTDFGLAINANTERPVTRLGTLDYMAPEVLRCPDKHSPEDNKDRVDLEYDNSVDAWAMGVLAYELIVGRPPFGMSCREATMRAIVAASPSIPEWMSPGAADFIRAALQRTSARRLPVEQLLQHPWITSNVGSVRLHQPVTPVRNPSCGVDAAAAMAAAAAASTIASPSAGGGAAGASAVATLAGEASVTLSSSKSLFYHPSGPYKHLMTTTQTCNSASASELGGGCPGGGGIPVTAAMAYGSDQRPAKRQVQRCQSASMDASTVNGGGGAVTATAAMTPSFGLPAQQGSQPVHVHRLHDNMSYWMTDGNGFRPDPLVGLGDSGNTVPAVSCQLLQSHQQQPVSPAAMMAAAVDGFLWGSAAAATPADHGAINSVGTPGSLGRAQDYYQSQIARAFADAAADAAAASSSAGDGGVVAYGVDAMQQQPGVQTIPEHQYQQYPQLLPLQYTQQQQQQQHLAMMQQQQQVFLFQQQQQQQQMAALEAQQQQQQQMDADSASSGECTTMAAPVEPSIPPRTAADYYRLHLEDVRSAGIGCRTSPGGSRGLSRSFTARHASRTASNAGGGAGSATAAGCGSGGVLHSAMAARLLQNVSSSSSGGSMKRRTPDTHDWDLPQLPTAPLPQQLQLQYMSAAGRTAGGVVQGSPLSRSSDAFVASGGAAAFYTTGGGAAAAATATSGDGGLPTPFGRYPMTSGPSAAPLPLHPTVPIMGSSLSFTSYGSTG</sequence>
<dbReference type="PANTHER" id="PTHR24350">
    <property type="entry name" value="SERINE/THREONINE-PROTEIN KINASE IAL-RELATED"/>
    <property type="match status" value="1"/>
</dbReference>
<dbReference type="AlphaFoldDB" id="A0A8J4F0L9"/>
<keyword evidence="4" id="KW-0418">Kinase</keyword>
<dbReference type="InterPro" id="IPR030616">
    <property type="entry name" value="Aur-like"/>
</dbReference>
<dbReference type="EMBL" id="BNCO01000019">
    <property type="protein sequence ID" value="GIL54641.1"/>
    <property type="molecule type" value="Genomic_DNA"/>
</dbReference>
<dbReference type="SMART" id="SM00220">
    <property type="entry name" value="S_TKc"/>
    <property type="match status" value="1"/>
</dbReference>
<feature type="non-terminal residue" evidence="10">
    <location>
        <position position="1"/>
    </location>
</feature>
<evidence type="ECO:0000259" key="9">
    <source>
        <dbReference type="PROSITE" id="PS50011"/>
    </source>
</evidence>
<keyword evidence="2" id="KW-0808">Transferase</keyword>
<evidence type="ECO:0000256" key="2">
    <source>
        <dbReference type="ARBA" id="ARBA00022679"/>
    </source>
</evidence>
<accession>A0A8J4F0L9</accession>
<keyword evidence="5 7" id="KW-0067">ATP-binding</keyword>
<comment type="caution">
    <text evidence="10">The sequence shown here is derived from an EMBL/GenBank/DDBJ whole genome shotgun (WGS) entry which is preliminary data.</text>
</comment>
<evidence type="ECO:0000256" key="1">
    <source>
        <dbReference type="ARBA" id="ARBA00022527"/>
    </source>
</evidence>
<feature type="binding site" evidence="7">
    <location>
        <begin position="158"/>
        <end position="159"/>
    </location>
    <ligand>
        <name>ATP</name>
        <dbReference type="ChEBI" id="CHEBI:30616"/>
    </ligand>
</feature>
<evidence type="ECO:0000256" key="6">
    <source>
        <dbReference type="PIRSR" id="PIRSR630616-1"/>
    </source>
</evidence>
<dbReference type="GO" id="GO:0005524">
    <property type="term" value="F:ATP binding"/>
    <property type="evidence" value="ECO:0007669"/>
    <property type="project" value="UniProtKB-KW"/>
</dbReference>
<dbReference type="InterPro" id="IPR011009">
    <property type="entry name" value="Kinase-like_dom_sf"/>
</dbReference>
<reference evidence="10" key="1">
    <citation type="journal article" date="2021" name="Proc. Natl. Acad. Sci. U.S.A.">
        <title>Three genomes in the algal genus Volvox reveal the fate of a haploid sex-determining region after a transition to homothallism.</title>
        <authorList>
            <person name="Yamamoto K."/>
            <person name="Hamaji T."/>
            <person name="Kawai-Toyooka H."/>
            <person name="Matsuzaki R."/>
            <person name="Takahashi F."/>
            <person name="Nishimura Y."/>
            <person name="Kawachi M."/>
            <person name="Noguchi H."/>
            <person name="Minakuchi Y."/>
            <person name="Umen J.G."/>
            <person name="Toyoda A."/>
            <person name="Nozaki H."/>
        </authorList>
    </citation>
    <scope>NUCLEOTIDE SEQUENCE</scope>
    <source>
        <strain evidence="10">NIES-3780</strain>
    </source>
</reference>
<evidence type="ECO:0000256" key="8">
    <source>
        <dbReference type="PIRSR" id="PIRSR630616-3"/>
    </source>
</evidence>
<dbReference type="GO" id="GO:0004674">
    <property type="term" value="F:protein serine/threonine kinase activity"/>
    <property type="evidence" value="ECO:0007669"/>
    <property type="project" value="UniProtKB-KW"/>
</dbReference>
<feature type="active site" description="Proton acceptor" evidence="6">
    <location>
        <position position="154"/>
    </location>
</feature>
<feature type="cross-link" description="Glycyl lysine isopeptide (Lys-Gly) (interchain with G-Cter in SUMO2)" evidence="8">
    <location>
        <position position="156"/>
    </location>
</feature>
<evidence type="ECO:0000256" key="5">
    <source>
        <dbReference type="ARBA" id="ARBA00022840"/>
    </source>
</evidence>
<dbReference type="PROSITE" id="PS00108">
    <property type="entry name" value="PROTEIN_KINASE_ST"/>
    <property type="match status" value="1"/>
</dbReference>
<evidence type="ECO:0000256" key="3">
    <source>
        <dbReference type="ARBA" id="ARBA00022741"/>
    </source>
</evidence>
<protein>
    <recommendedName>
        <fullName evidence="9">Protein kinase domain-containing protein</fullName>
    </recommendedName>
</protein>
<dbReference type="SUPFAM" id="SSF56112">
    <property type="entry name" value="Protein kinase-like (PK-like)"/>
    <property type="match status" value="1"/>
</dbReference>
<dbReference type="PROSITE" id="PS50011">
    <property type="entry name" value="PROTEIN_KINASE_DOM"/>
    <property type="match status" value="1"/>
</dbReference>
<proteinExistence type="predicted"/>
<keyword evidence="1" id="KW-0723">Serine/threonine-protein kinase</keyword>
<evidence type="ECO:0000313" key="10">
    <source>
        <dbReference type="EMBL" id="GIL54641.1"/>
    </source>
</evidence>
<keyword evidence="3 7" id="KW-0547">Nucleotide-binding</keyword>
<dbReference type="FunFam" id="1.10.510.10:FF:000813">
    <property type="entry name" value="Aurora-like kinase"/>
    <property type="match status" value="1"/>
</dbReference>
<dbReference type="FunFam" id="3.30.200.20:FF:000042">
    <property type="entry name" value="Aurora kinase A"/>
    <property type="match status" value="1"/>
</dbReference>
<keyword evidence="11" id="KW-1185">Reference proteome</keyword>
<feature type="domain" description="Protein kinase" evidence="9">
    <location>
        <begin position="30"/>
        <end position="295"/>
    </location>
</feature>
<dbReference type="InterPro" id="IPR008271">
    <property type="entry name" value="Ser/Thr_kinase_AS"/>
</dbReference>
<organism evidence="10 11">
    <name type="scientific">Volvox africanus</name>
    <dbReference type="NCBI Taxonomy" id="51714"/>
    <lineage>
        <taxon>Eukaryota</taxon>
        <taxon>Viridiplantae</taxon>
        <taxon>Chlorophyta</taxon>
        <taxon>core chlorophytes</taxon>
        <taxon>Chlorophyceae</taxon>
        <taxon>CS clade</taxon>
        <taxon>Chlamydomonadales</taxon>
        <taxon>Volvocaceae</taxon>
        <taxon>Volvox</taxon>
    </lineage>
</organism>
<name>A0A8J4F0L9_9CHLO</name>
<feature type="binding site" evidence="7">
    <location>
        <begin position="107"/>
        <end position="109"/>
    </location>
    <ligand>
        <name>ATP</name>
        <dbReference type="ChEBI" id="CHEBI:30616"/>
    </ligand>
</feature>
<gene>
    <name evidence="10" type="ORF">Vafri_10372</name>
</gene>
<feature type="binding site" evidence="7">
    <location>
        <position position="59"/>
    </location>
    <ligand>
        <name>ATP</name>
        <dbReference type="ChEBI" id="CHEBI:30616"/>
    </ligand>
</feature>
<evidence type="ECO:0000256" key="7">
    <source>
        <dbReference type="PIRSR" id="PIRSR630616-2"/>
    </source>
</evidence>
<evidence type="ECO:0000256" key="4">
    <source>
        <dbReference type="ARBA" id="ARBA00022777"/>
    </source>
</evidence>
<dbReference type="InterPro" id="IPR000719">
    <property type="entry name" value="Prot_kinase_dom"/>
</dbReference>
<dbReference type="Pfam" id="PF00069">
    <property type="entry name" value="Pkinase"/>
    <property type="match status" value="1"/>
</dbReference>
<dbReference type="Proteomes" id="UP000747399">
    <property type="component" value="Unassembled WGS sequence"/>
</dbReference>
<dbReference type="Gene3D" id="1.10.510.10">
    <property type="entry name" value="Transferase(Phosphotransferase) domain 1"/>
    <property type="match status" value="1"/>
</dbReference>